<evidence type="ECO:0000256" key="9">
    <source>
        <dbReference type="ARBA" id="ARBA00023136"/>
    </source>
</evidence>
<evidence type="ECO:0000256" key="1">
    <source>
        <dbReference type="ARBA" id="ARBA00001947"/>
    </source>
</evidence>
<keyword evidence="8 10" id="KW-1133">Transmembrane helix</keyword>
<keyword evidence="9 10" id="KW-0472">Membrane</keyword>
<feature type="transmembrane region" description="Helical" evidence="10">
    <location>
        <begin position="195"/>
        <end position="218"/>
    </location>
</feature>
<keyword evidence="4 12" id="KW-0645">Protease</keyword>
<name>A0A8J6NH43_9CHLR</name>
<dbReference type="Proteomes" id="UP000614469">
    <property type="component" value="Unassembled WGS sequence"/>
</dbReference>
<dbReference type="Pfam" id="PF02163">
    <property type="entry name" value="Peptidase_M50"/>
    <property type="match status" value="1"/>
</dbReference>
<evidence type="ECO:0000313" key="13">
    <source>
        <dbReference type="Proteomes" id="UP000614469"/>
    </source>
</evidence>
<keyword evidence="6" id="KW-0378">Hydrolase</keyword>
<feature type="domain" description="Peptidase M50" evidence="11">
    <location>
        <begin position="135"/>
        <end position="326"/>
    </location>
</feature>
<evidence type="ECO:0000256" key="6">
    <source>
        <dbReference type="ARBA" id="ARBA00022801"/>
    </source>
</evidence>
<evidence type="ECO:0000256" key="2">
    <source>
        <dbReference type="ARBA" id="ARBA00004141"/>
    </source>
</evidence>
<feature type="transmembrane region" description="Helical" evidence="10">
    <location>
        <begin position="288"/>
        <end position="309"/>
    </location>
</feature>
<evidence type="ECO:0000256" key="8">
    <source>
        <dbReference type="ARBA" id="ARBA00022989"/>
    </source>
</evidence>
<comment type="caution">
    <text evidence="12">The sequence shown here is derived from an EMBL/GenBank/DDBJ whole genome shotgun (WGS) entry which is preliminary data.</text>
</comment>
<dbReference type="EMBL" id="JACNJN010000082">
    <property type="protein sequence ID" value="MBC8334866.1"/>
    <property type="molecule type" value="Genomic_DNA"/>
</dbReference>
<dbReference type="PANTHER" id="PTHR31412:SF0">
    <property type="entry name" value="ZINC METALLOPROTEASE EGY1, CHLOROPLASTIC-RELATED"/>
    <property type="match status" value="1"/>
</dbReference>
<evidence type="ECO:0000259" key="11">
    <source>
        <dbReference type="Pfam" id="PF02163"/>
    </source>
</evidence>
<evidence type="ECO:0000313" key="12">
    <source>
        <dbReference type="EMBL" id="MBC8334866.1"/>
    </source>
</evidence>
<dbReference type="GO" id="GO:0006508">
    <property type="term" value="P:proteolysis"/>
    <property type="evidence" value="ECO:0007669"/>
    <property type="project" value="UniProtKB-KW"/>
</dbReference>
<proteinExistence type="inferred from homology"/>
<dbReference type="CDD" id="cd06160">
    <property type="entry name" value="S2P-M50_like_2"/>
    <property type="match status" value="1"/>
</dbReference>
<dbReference type="AlphaFoldDB" id="A0A8J6NH43"/>
<dbReference type="InterPro" id="IPR008915">
    <property type="entry name" value="Peptidase_M50"/>
</dbReference>
<comment type="subcellular location">
    <subcellularLocation>
        <location evidence="2">Membrane</location>
        <topology evidence="2">Multi-pass membrane protein</topology>
    </subcellularLocation>
</comment>
<keyword evidence="7" id="KW-0809">Transit peptide</keyword>
<dbReference type="InterPro" id="IPR044838">
    <property type="entry name" value="EGY1-like"/>
</dbReference>
<sequence length="396" mass="44081">MPIPEAETLNNLVDKIFQSESIMLGDTRRGYLIRYQGRLRGTDSAAAYDQLKERLAHYSITPLFQIEDGKQVIILVHSAVTPEATGFSKNILFFLATLFSVLFTGAIFESTLPESVSFTILAQDALLHLWRGWPFAASLLGILLAHEFGHYLMGRYHKTNVSLPFFLPLPYPLSILGTLGAFIQMKERPKNKRVLFDIGIAGPLAGLVVAIPVLLLGLSLSEISPITGSGIIEGNSLLYLFSKYAIFGQWLPEPVSYGGVSPFIYWLRYLFTSRPFPLGGLDVQVHNVAWAGWAGLLVTALNLIPMGTLDGGHLLYAVFGRKASKAAPFIFAVLIVLGFAWEGWWLWAFMLYFLGRVHAEPLDQITELDPRRRKMAFFALIIFILVFIPVPLVAYG</sequence>
<evidence type="ECO:0000256" key="4">
    <source>
        <dbReference type="ARBA" id="ARBA00022670"/>
    </source>
</evidence>
<feature type="transmembrane region" description="Helical" evidence="10">
    <location>
        <begin position="375"/>
        <end position="395"/>
    </location>
</feature>
<feature type="transmembrane region" description="Helical" evidence="10">
    <location>
        <begin position="91"/>
        <end position="112"/>
    </location>
</feature>
<gene>
    <name evidence="12" type="ORF">H8E29_06355</name>
</gene>
<evidence type="ECO:0000256" key="3">
    <source>
        <dbReference type="ARBA" id="ARBA00007931"/>
    </source>
</evidence>
<keyword evidence="5 10" id="KW-0812">Transmembrane</keyword>
<comment type="similarity">
    <text evidence="3">Belongs to the peptidase M50B family.</text>
</comment>
<dbReference type="GO" id="GO:0016020">
    <property type="term" value="C:membrane"/>
    <property type="evidence" value="ECO:0007669"/>
    <property type="project" value="UniProtKB-SubCell"/>
</dbReference>
<feature type="transmembrane region" description="Helical" evidence="10">
    <location>
        <begin position="133"/>
        <end position="153"/>
    </location>
</feature>
<protein>
    <submittedName>
        <fullName evidence="12">Site-2 protease family protein</fullName>
    </submittedName>
</protein>
<accession>A0A8J6NH43</accession>
<evidence type="ECO:0000256" key="5">
    <source>
        <dbReference type="ARBA" id="ARBA00022692"/>
    </source>
</evidence>
<dbReference type="PANTHER" id="PTHR31412">
    <property type="entry name" value="ZINC METALLOPROTEASE EGY1"/>
    <property type="match status" value="1"/>
</dbReference>
<feature type="transmembrane region" description="Helical" evidence="10">
    <location>
        <begin position="329"/>
        <end position="354"/>
    </location>
</feature>
<dbReference type="GO" id="GO:0008233">
    <property type="term" value="F:peptidase activity"/>
    <property type="evidence" value="ECO:0007669"/>
    <property type="project" value="UniProtKB-KW"/>
</dbReference>
<comment type="cofactor">
    <cofactor evidence="1">
        <name>Zn(2+)</name>
        <dbReference type="ChEBI" id="CHEBI:29105"/>
    </cofactor>
</comment>
<evidence type="ECO:0000256" key="10">
    <source>
        <dbReference type="SAM" id="Phobius"/>
    </source>
</evidence>
<reference evidence="12 13" key="1">
    <citation type="submission" date="2020-08" db="EMBL/GenBank/DDBJ databases">
        <title>Bridging the membrane lipid divide: bacteria of the FCB group superphylum have the potential to synthesize archaeal ether lipids.</title>
        <authorList>
            <person name="Villanueva L."/>
            <person name="Von Meijenfeldt F.A.B."/>
            <person name="Westbye A.B."/>
            <person name="Yadav S."/>
            <person name="Hopmans E.C."/>
            <person name="Dutilh B.E."/>
            <person name="Sinninghe Damste J.S."/>
        </authorList>
    </citation>
    <scope>NUCLEOTIDE SEQUENCE [LARGE SCALE GENOMIC DNA]</scope>
    <source>
        <strain evidence="12">NIOZ-UU36</strain>
    </source>
</reference>
<organism evidence="12 13">
    <name type="scientific">Candidatus Desulfolinea nitratireducens</name>
    <dbReference type="NCBI Taxonomy" id="2841698"/>
    <lineage>
        <taxon>Bacteria</taxon>
        <taxon>Bacillati</taxon>
        <taxon>Chloroflexota</taxon>
        <taxon>Anaerolineae</taxon>
        <taxon>Anaerolineales</taxon>
        <taxon>Anaerolineales incertae sedis</taxon>
        <taxon>Candidatus Desulfolinea</taxon>
    </lineage>
</organism>
<evidence type="ECO:0000256" key="7">
    <source>
        <dbReference type="ARBA" id="ARBA00022946"/>
    </source>
</evidence>
<feature type="transmembrane region" description="Helical" evidence="10">
    <location>
        <begin position="165"/>
        <end position="183"/>
    </location>
</feature>